<sequence>HHGGLESNGKPADVFYGHKDLYRKVTTLPIDTLRYTRWMLMALWSSWWGSNNNQAVSMLMQTFVLAPKGSVANKFYLHTDIFRYQYVVFSEFVTEPQEESVEEETVAEPNLSQNQNKNLYLRYKRRSWSKHWKRLLPMTLRKARPCPCEHCPCHTGRLAGFRDQDQSLKLFSKVMLKPKNCLTSPQSPIHYWQFASQGGHIRVETFQNYCSIVELRINNGGKLPSFGFVMFRDSESIQKGLSNRPIMFCRELGLIWRRRLTGMGR</sequence>
<keyword evidence="2" id="KW-1185">Reference proteome</keyword>
<dbReference type="OrthoDB" id="10635354at2759"/>
<organism evidence="1 2">
    <name type="scientific">Galemys pyrenaicus</name>
    <name type="common">Iberian desman</name>
    <name type="synonym">Pyrenean desman</name>
    <dbReference type="NCBI Taxonomy" id="202257"/>
    <lineage>
        <taxon>Eukaryota</taxon>
        <taxon>Metazoa</taxon>
        <taxon>Chordata</taxon>
        <taxon>Craniata</taxon>
        <taxon>Vertebrata</taxon>
        <taxon>Euteleostomi</taxon>
        <taxon>Mammalia</taxon>
        <taxon>Eutheria</taxon>
        <taxon>Laurasiatheria</taxon>
        <taxon>Eulipotyphla</taxon>
        <taxon>Talpidae</taxon>
        <taxon>Galemys</taxon>
    </lineage>
</organism>
<dbReference type="AlphaFoldDB" id="A0A8J6A5R1"/>
<dbReference type="EMBL" id="JAGFMF010011853">
    <property type="protein sequence ID" value="KAG8511210.1"/>
    <property type="molecule type" value="Genomic_DNA"/>
</dbReference>
<gene>
    <name evidence="1" type="ORF">J0S82_003463</name>
</gene>
<proteinExistence type="predicted"/>
<accession>A0A8J6A5R1</accession>
<protein>
    <submittedName>
        <fullName evidence="1">Ras GTPase-activating protein-binding protein 1</fullName>
    </submittedName>
</protein>
<comment type="caution">
    <text evidence="1">The sequence shown here is derived from an EMBL/GenBank/DDBJ whole genome shotgun (WGS) entry which is preliminary data.</text>
</comment>
<name>A0A8J6A5R1_GALPY</name>
<evidence type="ECO:0000313" key="2">
    <source>
        <dbReference type="Proteomes" id="UP000700334"/>
    </source>
</evidence>
<reference evidence="1" key="1">
    <citation type="journal article" date="2021" name="Evol. Appl.">
        <title>The genome of the Pyrenean desman and the effects of bottlenecks and inbreeding on the genomic landscape of an endangered species.</title>
        <authorList>
            <person name="Escoda L."/>
            <person name="Castresana J."/>
        </authorList>
    </citation>
    <scope>NUCLEOTIDE SEQUENCE</scope>
    <source>
        <strain evidence="1">IBE-C5619</strain>
    </source>
</reference>
<feature type="non-terminal residue" evidence="1">
    <location>
        <position position="1"/>
    </location>
</feature>
<dbReference type="Proteomes" id="UP000700334">
    <property type="component" value="Unassembled WGS sequence"/>
</dbReference>
<evidence type="ECO:0000313" key="1">
    <source>
        <dbReference type="EMBL" id="KAG8511210.1"/>
    </source>
</evidence>
<dbReference type="SMR" id="A0A8J6A5R1"/>